<dbReference type="AlphaFoldDB" id="A0A4Y9JD36"/>
<organism evidence="2 3">
    <name type="scientific">Streptococcus cuniculi</name>
    <dbReference type="NCBI Taxonomy" id="1432788"/>
    <lineage>
        <taxon>Bacteria</taxon>
        <taxon>Bacillati</taxon>
        <taxon>Bacillota</taxon>
        <taxon>Bacilli</taxon>
        <taxon>Lactobacillales</taxon>
        <taxon>Streptococcaceae</taxon>
        <taxon>Streptococcus</taxon>
    </lineage>
</organism>
<dbReference type="Proteomes" id="UP000297253">
    <property type="component" value="Unassembled WGS sequence"/>
</dbReference>
<dbReference type="RefSeq" id="WP_135182014.1">
    <property type="nucleotide sequence ID" value="NZ_JADGKZ010000007.1"/>
</dbReference>
<dbReference type="EMBL" id="SPPD01000007">
    <property type="protein sequence ID" value="TFU97834.1"/>
    <property type="molecule type" value="Genomic_DNA"/>
</dbReference>
<evidence type="ECO:0000313" key="2">
    <source>
        <dbReference type="EMBL" id="TFU97834.1"/>
    </source>
</evidence>
<keyword evidence="1" id="KW-0175">Coiled coil</keyword>
<gene>
    <name evidence="2" type="ORF">E4T82_06325</name>
</gene>
<protein>
    <submittedName>
        <fullName evidence="2">Uncharacterized protein</fullName>
    </submittedName>
</protein>
<accession>A0A4Y9JD36</accession>
<evidence type="ECO:0000256" key="1">
    <source>
        <dbReference type="SAM" id="Coils"/>
    </source>
</evidence>
<reference evidence="2 3" key="1">
    <citation type="submission" date="2019-03" db="EMBL/GenBank/DDBJ databases">
        <title>Diversity of the mouse oral microbiome.</title>
        <authorList>
            <person name="Joseph S."/>
            <person name="Aduse-Opoku J."/>
            <person name="Curtis M."/>
            <person name="Wade W."/>
            <person name="Hashim A."/>
        </authorList>
    </citation>
    <scope>NUCLEOTIDE SEQUENCE [LARGE SCALE GENOMIC DNA]</scope>
    <source>
        <strain evidence="2 3">WM131</strain>
    </source>
</reference>
<feature type="coiled-coil region" evidence="1">
    <location>
        <begin position="29"/>
        <end position="82"/>
    </location>
</feature>
<sequence>MKTLQEIKKDLSALKEQNFVDIAHCQSEIEKSDTKIAVARQKLLKAQEDVDAKAYNEAKDELWTAQNTKEMLVEQLNKLTQEPLMPINEYRQLVKEVHEQHKKTQRGFFTEAKSVLPKLENIREKARAEYEDCSEVLKILKVIISKDREEYTKTEIGHVDSDLLNMEPHTDKYFPLTFDRIKEIMHQGVSL</sequence>
<name>A0A4Y9JD36_9STRE</name>
<dbReference type="OrthoDB" id="2236434at2"/>
<evidence type="ECO:0000313" key="3">
    <source>
        <dbReference type="Proteomes" id="UP000297253"/>
    </source>
</evidence>
<comment type="caution">
    <text evidence="2">The sequence shown here is derived from an EMBL/GenBank/DDBJ whole genome shotgun (WGS) entry which is preliminary data.</text>
</comment>
<proteinExistence type="predicted"/>